<sequence>MPDDVDPLRAACSGLSWSGLSDLASIALVGNAPGIEAAAADAADSVVRFNNAPGFGGRTGSRVTHLALVNRGGQMREWVADPGFLDRPVVRQAQAFLLPFPMLPAAHNLPEPICFTREALAMLRPLGKPVHVLPEALHDEARRALGARTEGRPNPSTGFLVALALLLGRPAGSPAVEAYGFGFAGWPGHPWAAERAWFAEAGAAGRLRLHPPSTDARP</sequence>
<dbReference type="RefSeq" id="WP_425339761.1">
    <property type="nucleotide sequence ID" value="NZ_JXOD01000227.1"/>
</dbReference>
<dbReference type="Gene3D" id="3.90.1480.20">
    <property type="entry name" value="Glycosyl transferase family 29"/>
    <property type="match status" value="1"/>
</dbReference>
<evidence type="ECO:0000313" key="1">
    <source>
        <dbReference type="EMBL" id="KMO13166.1"/>
    </source>
</evidence>
<dbReference type="EMBL" id="JXOD01000227">
    <property type="protein sequence ID" value="KMO13166.1"/>
    <property type="molecule type" value="Genomic_DNA"/>
</dbReference>
<keyword evidence="2" id="KW-1185">Reference proteome</keyword>
<organism evidence="1 2">
    <name type="scientific">Methylobacterium platani JCM 14648</name>
    <dbReference type="NCBI Taxonomy" id="1295136"/>
    <lineage>
        <taxon>Bacteria</taxon>
        <taxon>Pseudomonadati</taxon>
        <taxon>Pseudomonadota</taxon>
        <taxon>Alphaproteobacteria</taxon>
        <taxon>Hyphomicrobiales</taxon>
        <taxon>Methylobacteriaceae</taxon>
        <taxon>Methylobacterium</taxon>
    </lineage>
</organism>
<name>A0ABR5GUA6_9HYPH</name>
<dbReference type="InterPro" id="IPR038578">
    <property type="entry name" value="GT29-like_sf"/>
</dbReference>
<gene>
    <name evidence="1" type="ORF">SQ03_22470</name>
</gene>
<dbReference type="Proteomes" id="UP000035947">
    <property type="component" value="Unassembled WGS sequence"/>
</dbReference>
<comment type="caution">
    <text evidence="1">The sequence shown here is derived from an EMBL/GenBank/DDBJ whole genome shotgun (WGS) entry which is preliminary data.</text>
</comment>
<proteinExistence type="predicted"/>
<evidence type="ECO:0000313" key="2">
    <source>
        <dbReference type="Proteomes" id="UP000035947"/>
    </source>
</evidence>
<reference evidence="1 2" key="1">
    <citation type="submission" date="2015-01" db="EMBL/GenBank/DDBJ databases">
        <title>Genome sequencing of Methylobacterium platani JCM14648 type strain.</title>
        <authorList>
            <person name="Chaudhry V."/>
            <person name="Patil P.B."/>
        </authorList>
    </citation>
    <scope>NUCLEOTIDE SEQUENCE [LARGE SCALE GENOMIC DNA]</scope>
    <source>
        <strain evidence="1 2">JCM 14648</strain>
    </source>
</reference>
<protein>
    <submittedName>
        <fullName evidence="1">Uncharacterized protein</fullName>
    </submittedName>
</protein>
<accession>A0ABR5GUA6</accession>